<gene>
    <name evidence="4" type="ORF">FW778_06535</name>
</gene>
<keyword evidence="4" id="KW-0378">Hydrolase</keyword>
<feature type="signal peptide" evidence="2">
    <location>
        <begin position="1"/>
        <end position="22"/>
    </location>
</feature>
<proteinExistence type="predicted"/>
<feature type="domain" description="Glycosyl hydrolase-like 10" evidence="3">
    <location>
        <begin position="27"/>
        <end position="334"/>
    </location>
</feature>
<keyword evidence="5" id="KW-1185">Reference proteome</keyword>
<dbReference type="SUPFAM" id="SSF51445">
    <property type="entry name" value="(Trans)glycosidases"/>
    <property type="match status" value="1"/>
</dbReference>
<dbReference type="AlphaFoldDB" id="A0A5J5IKQ5"/>
<dbReference type="EMBL" id="VYQF01000001">
    <property type="protein sequence ID" value="KAA9041675.1"/>
    <property type="molecule type" value="Genomic_DNA"/>
</dbReference>
<dbReference type="PANTHER" id="PTHR43405">
    <property type="entry name" value="GLYCOSYL HYDROLASE DIGH"/>
    <property type="match status" value="1"/>
</dbReference>
<dbReference type="Proteomes" id="UP000326903">
    <property type="component" value="Unassembled WGS sequence"/>
</dbReference>
<evidence type="ECO:0000256" key="1">
    <source>
        <dbReference type="ARBA" id="ARBA00022729"/>
    </source>
</evidence>
<sequence length="522" mass="60842">MKKYLCYILTAITFLLSGKIAAQPKYEFRGVWVATVDNIDFPSTKFLSTESQKAEFINLLDMHKRNGMNAVVVQIRPAADAFYPSQYEPWSEWLTGTQGKPPSPYYDPLEFMITETHKRGMEFHAWMNPYRAVFNINTSSISPTHVTKIHPEWFINYGSNKIFDPGNKDVQKYVCNIVKDVVSRYDIDAIHFDDYFYPYRIKGKEFEDTASFRKYGNGLDRETWRRSNVDSIILMLSKTIKQEKPLCKFGISPFGVWRNIDKDPEGSNTKAGQTNYDDLYADILLWLKMKWIDYVVPQLYWEFGQKVVGYEVLIDWWARHTYGRQLYIGQGIYRSMEARSYAWKNKNELPNQIKRLREYPQVQGSVFFSSSSFNSNPNGWSDSLRNNYYKYPAIVPPMNWIDAEKPAQPGIILNTSGPAIYDYSIDLYFKQDTVNNKINRYVIYNFQDTTMMDKTDPKNIKEIIEAGNGYYKFNLQDIPPQQSKVVIAVTSLTNTNNESEHCSYIYLQKMSNGWHIISSGSK</sequence>
<dbReference type="GO" id="GO:0016787">
    <property type="term" value="F:hydrolase activity"/>
    <property type="evidence" value="ECO:0007669"/>
    <property type="project" value="UniProtKB-KW"/>
</dbReference>
<comment type="caution">
    <text evidence="4">The sequence shown here is derived from an EMBL/GenBank/DDBJ whole genome shotgun (WGS) entry which is preliminary data.</text>
</comment>
<evidence type="ECO:0000259" key="3">
    <source>
        <dbReference type="Pfam" id="PF02638"/>
    </source>
</evidence>
<keyword evidence="1 2" id="KW-0732">Signal</keyword>
<evidence type="ECO:0000313" key="5">
    <source>
        <dbReference type="Proteomes" id="UP000326903"/>
    </source>
</evidence>
<dbReference type="Pfam" id="PF02638">
    <property type="entry name" value="GHL10"/>
    <property type="match status" value="1"/>
</dbReference>
<accession>A0A5J5IKQ5</accession>
<name>A0A5J5IKQ5_9BACT</name>
<dbReference type="PANTHER" id="PTHR43405:SF1">
    <property type="entry name" value="GLYCOSYL HYDROLASE DIGH"/>
    <property type="match status" value="1"/>
</dbReference>
<evidence type="ECO:0000256" key="2">
    <source>
        <dbReference type="SAM" id="SignalP"/>
    </source>
</evidence>
<organism evidence="4 5">
    <name type="scientific">Ginsengibacter hankyongi</name>
    <dbReference type="NCBI Taxonomy" id="2607284"/>
    <lineage>
        <taxon>Bacteria</taxon>
        <taxon>Pseudomonadati</taxon>
        <taxon>Bacteroidota</taxon>
        <taxon>Chitinophagia</taxon>
        <taxon>Chitinophagales</taxon>
        <taxon>Chitinophagaceae</taxon>
        <taxon>Ginsengibacter</taxon>
    </lineage>
</organism>
<dbReference type="InterPro" id="IPR052177">
    <property type="entry name" value="Divisome_Glycosyl_Hydrolase"/>
</dbReference>
<dbReference type="Gene3D" id="3.20.20.80">
    <property type="entry name" value="Glycosidases"/>
    <property type="match status" value="1"/>
</dbReference>
<feature type="chain" id="PRO_5023924030" evidence="2">
    <location>
        <begin position="23"/>
        <end position="522"/>
    </location>
</feature>
<protein>
    <submittedName>
        <fullName evidence="4">Family 10 glycosylhydrolase</fullName>
    </submittedName>
</protein>
<dbReference type="InterPro" id="IPR003790">
    <property type="entry name" value="GHL10"/>
</dbReference>
<reference evidence="4 5" key="1">
    <citation type="submission" date="2019-09" db="EMBL/GenBank/DDBJ databases">
        <title>Draft genome sequence of Ginsengibacter sp. BR5-29.</title>
        <authorList>
            <person name="Im W.-T."/>
        </authorList>
    </citation>
    <scope>NUCLEOTIDE SEQUENCE [LARGE SCALE GENOMIC DNA]</scope>
    <source>
        <strain evidence="4 5">BR5-29</strain>
    </source>
</reference>
<evidence type="ECO:0000313" key="4">
    <source>
        <dbReference type="EMBL" id="KAA9041675.1"/>
    </source>
</evidence>
<dbReference type="RefSeq" id="WP_150413795.1">
    <property type="nucleotide sequence ID" value="NZ_VYQF01000001.1"/>
</dbReference>
<dbReference type="InterPro" id="IPR017853">
    <property type="entry name" value="GH"/>
</dbReference>